<evidence type="ECO:0000313" key="2">
    <source>
        <dbReference type="EMBL" id="AGO47331.1"/>
    </source>
</evidence>
<accession>R9ZW62</accession>
<sequence length="201" mass="23850">MFYINVIKTNNKMNNNPKRVQSLIKAGHKDCCICCGTEENLTFDHVKPLSKGGNDCNTNGQILCRPCNWLKGNDEISIKELIEKRKSRIMLEDIRKENQKNNSDDNICCVATEHAYDRAKERLKWKSKVLDKMMQKAYKEGVQHKDTKGSLKRYITKLWFDYKFCNNVRIYGENIYFFCDQKLITLYRLDRNMIKHLKYCR</sequence>
<reference evidence="2 3" key="1">
    <citation type="journal article" date="2013" name="Proc. Natl. Acad. Sci. U.S.A.">
        <title>Twelve previously unknown phage genera are ubiquitous in global oceans.</title>
        <authorList>
            <person name="Holmfeldt K."/>
            <person name="Solonenko N."/>
            <person name="Shah M."/>
            <person name="Corrier K."/>
            <person name="Riemann L."/>
            <person name="Verberkmoes N.C."/>
            <person name="Sullivan M.B."/>
        </authorList>
    </citation>
    <scope>NUCLEOTIDE SEQUENCE [LARGE SCALE GENOMIC DNA]</scope>
    <source>
        <strain evidence="2">Phi19:1</strain>
    </source>
</reference>
<keyword evidence="2" id="KW-0540">Nuclease</keyword>
<organism evidence="2 3">
    <name type="scientific">Cellulophaga phage phi19:1</name>
    <dbReference type="NCBI Taxonomy" id="1327970"/>
    <lineage>
        <taxon>Viruses</taxon>
        <taxon>Duplodnaviria</taxon>
        <taxon>Heunggongvirae</taxon>
        <taxon>Uroviricota</taxon>
        <taxon>Caudoviricetes</taxon>
        <taxon>Assiduviridae</taxon>
        <taxon>Cellubavirus</taxon>
        <taxon>Cellubavirus phi19una</taxon>
    </lineage>
</organism>
<feature type="domain" description="HNH nuclease" evidence="1">
    <location>
        <begin position="19"/>
        <end position="69"/>
    </location>
</feature>
<keyword evidence="2" id="KW-0378">Hydrolase</keyword>
<protein>
    <submittedName>
        <fullName evidence="2">HNH homing endonuclease</fullName>
    </submittedName>
</protein>
<proteinExistence type="predicted"/>
<dbReference type="InterPro" id="IPR002711">
    <property type="entry name" value="HNH"/>
</dbReference>
<dbReference type="KEGG" id="vg:16880912"/>
<gene>
    <name evidence="2" type="ORF">Phi19:1_gp041</name>
</gene>
<name>R9ZW62_9CAUD</name>
<dbReference type="Proteomes" id="UP000014730">
    <property type="component" value="Segment"/>
</dbReference>
<reference evidence="3" key="2">
    <citation type="submission" date="2013-03" db="EMBL/GenBank/DDBJ databases">
        <title>The Cellulophaga phages: a novel, diverse, and globally ubiquitous model system.</title>
        <authorList>
            <person name="Holmfeldt K."/>
            <person name="Solonenko N."/>
            <person name="Shah M."/>
            <person name="Corrier K."/>
            <person name="Riemann L."/>
            <person name="VerBerkmoes N.C."/>
            <person name="Sullivan M.B."/>
        </authorList>
    </citation>
    <scope>NUCLEOTIDE SEQUENCE [LARGE SCALE GENOMIC DNA]</scope>
</reference>
<dbReference type="InterPro" id="IPR003615">
    <property type="entry name" value="HNH_nuc"/>
</dbReference>
<dbReference type="Pfam" id="PF01844">
    <property type="entry name" value="HNH"/>
    <property type="match status" value="1"/>
</dbReference>
<dbReference type="GeneID" id="16880912"/>
<keyword evidence="2" id="KW-0255">Endonuclease</keyword>
<dbReference type="OrthoDB" id="22258at10239"/>
<dbReference type="EMBL" id="KC821607">
    <property type="protein sequence ID" value="AGO47331.1"/>
    <property type="molecule type" value="Genomic_DNA"/>
</dbReference>
<keyword evidence="3" id="KW-1185">Reference proteome</keyword>
<dbReference type="GO" id="GO:0004519">
    <property type="term" value="F:endonuclease activity"/>
    <property type="evidence" value="ECO:0007669"/>
    <property type="project" value="UniProtKB-KW"/>
</dbReference>
<dbReference type="SMART" id="SM00507">
    <property type="entry name" value="HNHc"/>
    <property type="match status" value="1"/>
</dbReference>
<evidence type="ECO:0000313" key="3">
    <source>
        <dbReference type="Proteomes" id="UP000014730"/>
    </source>
</evidence>
<dbReference type="RefSeq" id="YP_008241734.1">
    <property type="nucleotide sequence ID" value="NC_021799.1"/>
</dbReference>
<dbReference type="Gene3D" id="1.10.30.50">
    <property type="match status" value="1"/>
</dbReference>
<dbReference type="CDD" id="cd00085">
    <property type="entry name" value="HNHc"/>
    <property type="match status" value="1"/>
</dbReference>
<evidence type="ECO:0000259" key="1">
    <source>
        <dbReference type="SMART" id="SM00507"/>
    </source>
</evidence>